<feature type="chain" id="PRO_5001964968" evidence="2">
    <location>
        <begin position="28"/>
        <end position="134"/>
    </location>
</feature>
<feature type="signal peptide" evidence="2">
    <location>
        <begin position="1"/>
        <end position="27"/>
    </location>
</feature>
<feature type="compositionally biased region" description="Basic and acidic residues" evidence="1">
    <location>
        <begin position="62"/>
        <end position="86"/>
    </location>
</feature>
<evidence type="ECO:0000313" key="4">
    <source>
        <dbReference type="Proteomes" id="UP000029981"/>
    </source>
</evidence>
<evidence type="ECO:0000256" key="2">
    <source>
        <dbReference type="SAM" id="SignalP"/>
    </source>
</evidence>
<keyword evidence="2" id="KW-0732">Signal</keyword>
<accession>A0A0A0K668</accession>
<reference evidence="3 4" key="4">
    <citation type="journal article" date="2011" name="BMC Genomics">
        <title>RNA-Seq improves annotation of protein-coding genes in the cucumber genome.</title>
        <authorList>
            <person name="Li Z."/>
            <person name="Zhang Z."/>
            <person name="Yan P."/>
            <person name="Huang S."/>
            <person name="Fei Z."/>
            <person name="Lin K."/>
        </authorList>
    </citation>
    <scope>NUCLEOTIDE SEQUENCE [LARGE SCALE GENOMIC DNA]</scope>
    <source>
        <strain evidence="4">cv. 9930</strain>
    </source>
</reference>
<name>A0A0A0K668_CUCSA</name>
<evidence type="ECO:0000313" key="3">
    <source>
        <dbReference type="EMBL" id="KGN44968.1"/>
    </source>
</evidence>
<keyword evidence="4" id="KW-1185">Reference proteome</keyword>
<reference evidence="3 4" key="3">
    <citation type="journal article" date="2010" name="BMC Genomics">
        <title>Transcriptome sequencing and comparative analysis of cucumber flowers with different sex types.</title>
        <authorList>
            <person name="Guo S."/>
            <person name="Zheng Y."/>
            <person name="Joung J.G."/>
            <person name="Liu S."/>
            <person name="Zhang Z."/>
            <person name="Crasta O.R."/>
            <person name="Sobral B.W."/>
            <person name="Xu Y."/>
            <person name="Huang S."/>
            <person name="Fei Z."/>
        </authorList>
    </citation>
    <scope>NUCLEOTIDE SEQUENCE [LARGE SCALE GENOMIC DNA]</scope>
    <source>
        <strain evidence="4">cv. 9930</strain>
    </source>
</reference>
<dbReference type="EMBL" id="CM002928">
    <property type="protein sequence ID" value="KGN44968.1"/>
    <property type="molecule type" value="Genomic_DNA"/>
</dbReference>
<gene>
    <name evidence="3" type="ORF">Csa_7G399270</name>
</gene>
<dbReference type="Gramene" id="KGN44968">
    <property type="protein sequence ID" value="KGN44968"/>
    <property type="gene ID" value="Csa_7G399270"/>
</dbReference>
<organism evidence="3 4">
    <name type="scientific">Cucumis sativus</name>
    <name type="common">Cucumber</name>
    <dbReference type="NCBI Taxonomy" id="3659"/>
    <lineage>
        <taxon>Eukaryota</taxon>
        <taxon>Viridiplantae</taxon>
        <taxon>Streptophyta</taxon>
        <taxon>Embryophyta</taxon>
        <taxon>Tracheophyta</taxon>
        <taxon>Spermatophyta</taxon>
        <taxon>Magnoliopsida</taxon>
        <taxon>eudicotyledons</taxon>
        <taxon>Gunneridae</taxon>
        <taxon>Pentapetalae</taxon>
        <taxon>rosids</taxon>
        <taxon>fabids</taxon>
        <taxon>Cucurbitales</taxon>
        <taxon>Cucurbitaceae</taxon>
        <taxon>Benincaseae</taxon>
        <taxon>Cucumis</taxon>
    </lineage>
</organism>
<evidence type="ECO:0000256" key="1">
    <source>
        <dbReference type="SAM" id="MobiDB-lite"/>
    </source>
</evidence>
<reference evidence="3 4" key="2">
    <citation type="journal article" date="2009" name="PLoS ONE">
        <title>An integrated genetic and cytogenetic map of the cucumber genome.</title>
        <authorList>
            <person name="Ren Y."/>
            <person name="Zhang Z."/>
            <person name="Liu J."/>
            <person name="Staub J.E."/>
            <person name="Han Y."/>
            <person name="Cheng Z."/>
            <person name="Li X."/>
            <person name="Lu J."/>
            <person name="Miao H."/>
            <person name="Kang H."/>
            <person name="Xie B."/>
            <person name="Gu X."/>
            <person name="Wang X."/>
            <person name="Du Y."/>
            <person name="Jin W."/>
            <person name="Huang S."/>
        </authorList>
    </citation>
    <scope>NUCLEOTIDE SEQUENCE [LARGE SCALE GENOMIC DNA]</scope>
    <source>
        <strain evidence="4">cv. 9930</strain>
    </source>
</reference>
<dbReference type="Proteomes" id="UP000029981">
    <property type="component" value="Chromosome 7"/>
</dbReference>
<reference evidence="3 4" key="1">
    <citation type="journal article" date="2009" name="Nat. Genet.">
        <title>The genome of the cucumber, Cucumis sativus L.</title>
        <authorList>
            <person name="Huang S."/>
            <person name="Li R."/>
            <person name="Zhang Z."/>
            <person name="Li L."/>
            <person name="Gu X."/>
            <person name="Fan W."/>
            <person name="Lucas W.J."/>
            <person name="Wang X."/>
            <person name="Xie B."/>
            <person name="Ni P."/>
            <person name="Ren Y."/>
            <person name="Zhu H."/>
            <person name="Li J."/>
            <person name="Lin K."/>
            <person name="Jin W."/>
            <person name="Fei Z."/>
            <person name="Li G."/>
            <person name="Staub J."/>
            <person name="Kilian A."/>
            <person name="van der Vossen E.A."/>
            <person name="Wu Y."/>
            <person name="Guo J."/>
            <person name="He J."/>
            <person name="Jia Z."/>
            <person name="Ren Y."/>
            <person name="Tian G."/>
            <person name="Lu Y."/>
            <person name="Ruan J."/>
            <person name="Qian W."/>
            <person name="Wang M."/>
            <person name="Huang Q."/>
            <person name="Li B."/>
            <person name="Xuan Z."/>
            <person name="Cao J."/>
            <person name="Asan"/>
            <person name="Wu Z."/>
            <person name="Zhang J."/>
            <person name="Cai Q."/>
            <person name="Bai Y."/>
            <person name="Zhao B."/>
            <person name="Han Y."/>
            <person name="Li Y."/>
            <person name="Li X."/>
            <person name="Wang S."/>
            <person name="Shi Q."/>
            <person name="Liu S."/>
            <person name="Cho W.K."/>
            <person name="Kim J.Y."/>
            <person name="Xu Y."/>
            <person name="Heller-Uszynska K."/>
            <person name="Miao H."/>
            <person name="Cheng Z."/>
            <person name="Zhang S."/>
            <person name="Wu J."/>
            <person name="Yang Y."/>
            <person name="Kang H."/>
            <person name="Li M."/>
            <person name="Liang H."/>
            <person name="Ren X."/>
            <person name="Shi Z."/>
            <person name="Wen M."/>
            <person name="Jian M."/>
            <person name="Yang H."/>
            <person name="Zhang G."/>
            <person name="Yang Z."/>
            <person name="Chen R."/>
            <person name="Liu S."/>
            <person name="Li J."/>
            <person name="Ma L."/>
            <person name="Liu H."/>
            <person name="Zhou Y."/>
            <person name="Zhao J."/>
            <person name="Fang X."/>
            <person name="Li G."/>
            <person name="Fang L."/>
            <person name="Li Y."/>
            <person name="Liu D."/>
            <person name="Zheng H."/>
            <person name="Zhang Y."/>
            <person name="Qin N."/>
            <person name="Li Z."/>
            <person name="Yang G."/>
            <person name="Yang S."/>
            <person name="Bolund L."/>
            <person name="Kristiansen K."/>
            <person name="Zheng H."/>
            <person name="Li S."/>
            <person name="Zhang X."/>
            <person name="Yang H."/>
            <person name="Wang J."/>
            <person name="Sun R."/>
            <person name="Zhang B."/>
            <person name="Jiang S."/>
            <person name="Wang J."/>
            <person name="Du Y."/>
            <person name="Li S."/>
        </authorList>
    </citation>
    <scope>NUCLEOTIDE SEQUENCE [LARGE SCALE GENOMIC DNA]</scope>
    <source>
        <strain evidence="4">cv. 9930</strain>
    </source>
</reference>
<protein>
    <submittedName>
        <fullName evidence="3">Uncharacterized protein</fullName>
    </submittedName>
</protein>
<sequence length="134" mass="14745">MAVARCFKLLPTLFLVFVWQYCAKVGASGFFDDFDSGSFGSSGVGMLVIKNRGVAPNSNMIDPKELAPETTRPIETKTTQNKDNKDSSSNIKITANNRKIGTTVSYDRIKTNMKIGGNIDLFDHGRIIIPKIQV</sequence>
<proteinExistence type="predicted"/>
<feature type="region of interest" description="Disordered" evidence="1">
    <location>
        <begin position="59"/>
        <end position="92"/>
    </location>
</feature>
<dbReference type="AlphaFoldDB" id="A0A0A0K668"/>